<dbReference type="RefSeq" id="WP_187685133.1">
    <property type="nucleotide sequence ID" value="NZ_AP023396.1"/>
</dbReference>
<accession>A0A7G1KT15</accession>
<proteinExistence type="predicted"/>
<dbReference type="Proteomes" id="UP000516173">
    <property type="component" value="Chromosome"/>
</dbReference>
<name>A0A7G1KT15_9NOCA</name>
<keyword evidence="2" id="KW-1185">Reference proteome</keyword>
<reference evidence="1 2" key="1">
    <citation type="submission" date="2020-08" db="EMBL/GenBank/DDBJ databases">
        <title>Genome Sequencing of Nocardia wallacei strain FMUON74 and assembly.</title>
        <authorList>
            <person name="Toyokawa M."/>
            <person name="Uesaka K."/>
        </authorList>
    </citation>
    <scope>NUCLEOTIDE SEQUENCE [LARGE SCALE GENOMIC DNA]</scope>
    <source>
        <strain evidence="1 2">FMUON74</strain>
    </source>
</reference>
<sequence>MPTTPITTHALLLLSLPRLTRGDIVTYHGSLTEHHGKEFVVMANIDGDIGGGLVLRQRNQQHEILEQVRRVSVTPTGDTVELCKDCNHITEERKADSSICAHPRCPCDGHGPGPAPAISKAAEHLLVAISRAARQLREGVERTGEDVRDGAIEHAGGQALARAASGPQLEALVDLARAYLLHCPELGVTRARLDAALTGNTAAIFTP</sequence>
<organism evidence="1 2">
    <name type="scientific">Nocardia wallacei</name>
    <dbReference type="NCBI Taxonomy" id="480035"/>
    <lineage>
        <taxon>Bacteria</taxon>
        <taxon>Bacillati</taxon>
        <taxon>Actinomycetota</taxon>
        <taxon>Actinomycetes</taxon>
        <taxon>Mycobacteriales</taxon>
        <taxon>Nocardiaceae</taxon>
        <taxon>Nocardia</taxon>
    </lineage>
</organism>
<evidence type="ECO:0000313" key="2">
    <source>
        <dbReference type="Proteomes" id="UP000516173"/>
    </source>
</evidence>
<dbReference type="EMBL" id="AP023396">
    <property type="protein sequence ID" value="BCK58375.1"/>
    <property type="molecule type" value="Genomic_DNA"/>
</dbReference>
<dbReference type="GeneID" id="80350559"/>
<dbReference type="KEGG" id="nwl:NWFMUON74_61470"/>
<evidence type="ECO:0000313" key="1">
    <source>
        <dbReference type="EMBL" id="BCK58375.1"/>
    </source>
</evidence>
<gene>
    <name evidence="1" type="ORF">NWFMUON74_61470</name>
</gene>
<dbReference type="AlphaFoldDB" id="A0A7G1KT15"/>
<protein>
    <submittedName>
        <fullName evidence="1">Uncharacterized protein</fullName>
    </submittedName>
</protein>